<sequence>MSLHLVPRALLYLETVARLGSIQAASRALGIAASAIDRQVIALEDACQAPLFERHPRGMRLTTAGESVVLLARRWQDDADRLEAELREMRGEQYGTVRLGAMDSLSNSVLPLLVDTIARDHPRIHLAIEILSPPKAAADLDSGAIDLAIVFNLPADRWRHVLWSAPLPFGCIVGPGHPLWGVPETTLNEAARFPMAAQSRDLPVREYLDRRYGWLFDPVEPVLVSNSQQLMKKALQQGRLMAITSELTAISELRAGELWFARLTDPGLKPQTISVTVDARRPLLRAARLVGDALSSIVEGELAARRTEARA</sequence>
<dbReference type="Pfam" id="PF03466">
    <property type="entry name" value="LysR_substrate"/>
    <property type="match status" value="1"/>
</dbReference>
<comment type="similarity">
    <text evidence="1">Belongs to the LysR transcriptional regulatory family.</text>
</comment>
<proteinExistence type="inferred from homology"/>
<dbReference type="SUPFAM" id="SSF53850">
    <property type="entry name" value="Periplasmic binding protein-like II"/>
    <property type="match status" value="1"/>
</dbReference>
<dbReference type="EMBL" id="QEYD01000004">
    <property type="protein sequence ID" value="PWE29651.1"/>
    <property type="molecule type" value="Genomic_DNA"/>
</dbReference>
<name>A0A2U2CCT8_9RHOB</name>
<evidence type="ECO:0000313" key="6">
    <source>
        <dbReference type="EMBL" id="PWE29651.1"/>
    </source>
</evidence>
<evidence type="ECO:0000256" key="3">
    <source>
        <dbReference type="ARBA" id="ARBA00023125"/>
    </source>
</evidence>
<dbReference type="InterPro" id="IPR036390">
    <property type="entry name" value="WH_DNA-bd_sf"/>
</dbReference>
<dbReference type="GeneID" id="94364802"/>
<feature type="domain" description="HTH lysR-type" evidence="5">
    <location>
        <begin position="1"/>
        <end position="62"/>
    </location>
</feature>
<comment type="caution">
    <text evidence="6">The sequence shown here is derived from an EMBL/GenBank/DDBJ whole genome shotgun (WGS) entry which is preliminary data.</text>
</comment>
<dbReference type="InterPro" id="IPR036388">
    <property type="entry name" value="WH-like_DNA-bd_sf"/>
</dbReference>
<dbReference type="Gene3D" id="3.40.190.10">
    <property type="entry name" value="Periplasmic binding protein-like II"/>
    <property type="match status" value="2"/>
</dbReference>
<evidence type="ECO:0000313" key="7">
    <source>
        <dbReference type="Proteomes" id="UP000244940"/>
    </source>
</evidence>
<dbReference type="GO" id="GO:0000976">
    <property type="term" value="F:transcription cis-regulatory region binding"/>
    <property type="evidence" value="ECO:0007669"/>
    <property type="project" value="TreeGrafter"/>
</dbReference>
<dbReference type="Gene3D" id="1.10.10.10">
    <property type="entry name" value="Winged helix-like DNA-binding domain superfamily/Winged helix DNA-binding domain"/>
    <property type="match status" value="1"/>
</dbReference>
<evidence type="ECO:0000256" key="4">
    <source>
        <dbReference type="ARBA" id="ARBA00023163"/>
    </source>
</evidence>
<dbReference type="Proteomes" id="UP000244940">
    <property type="component" value="Unassembled WGS sequence"/>
</dbReference>
<gene>
    <name evidence="6" type="ORF">C4N9_07865</name>
</gene>
<organism evidence="6 7">
    <name type="scientific">Pararhodobacter marinus</name>
    <dbReference type="NCBI Taxonomy" id="2184063"/>
    <lineage>
        <taxon>Bacteria</taxon>
        <taxon>Pseudomonadati</taxon>
        <taxon>Pseudomonadota</taxon>
        <taxon>Alphaproteobacteria</taxon>
        <taxon>Rhodobacterales</taxon>
        <taxon>Paracoccaceae</taxon>
        <taxon>Pararhodobacter</taxon>
    </lineage>
</organism>
<dbReference type="SUPFAM" id="SSF46785">
    <property type="entry name" value="Winged helix' DNA-binding domain"/>
    <property type="match status" value="1"/>
</dbReference>
<dbReference type="OrthoDB" id="5297263at2"/>
<protein>
    <submittedName>
        <fullName evidence="6">LysR family transcriptional regulator</fullName>
    </submittedName>
</protein>
<dbReference type="RefSeq" id="WP_109532764.1">
    <property type="nucleotide sequence ID" value="NZ_QEYD01000004.1"/>
</dbReference>
<dbReference type="PANTHER" id="PTHR30126:SF80">
    <property type="entry name" value="TRANSCRIPTIONAL REGULATOR-RELATED"/>
    <property type="match status" value="1"/>
</dbReference>
<dbReference type="PROSITE" id="PS50931">
    <property type="entry name" value="HTH_LYSR"/>
    <property type="match status" value="1"/>
</dbReference>
<evidence type="ECO:0000256" key="2">
    <source>
        <dbReference type="ARBA" id="ARBA00023015"/>
    </source>
</evidence>
<reference evidence="6 7" key="1">
    <citation type="submission" date="2018-05" db="EMBL/GenBank/DDBJ databases">
        <title>Pararhodobacter marina sp. nov., isolated from deep-sea water of the Indian Ocean.</title>
        <authorList>
            <person name="Lai Q.Sr."/>
            <person name="Liu X."/>
            <person name="Shao Z."/>
        </authorList>
    </citation>
    <scope>NUCLEOTIDE SEQUENCE [LARGE SCALE GENOMIC DNA]</scope>
    <source>
        <strain evidence="6 7">CIC4N-9</strain>
    </source>
</reference>
<keyword evidence="3" id="KW-0238">DNA-binding</keyword>
<keyword evidence="4" id="KW-0804">Transcription</keyword>
<dbReference type="PANTHER" id="PTHR30126">
    <property type="entry name" value="HTH-TYPE TRANSCRIPTIONAL REGULATOR"/>
    <property type="match status" value="1"/>
</dbReference>
<dbReference type="AlphaFoldDB" id="A0A2U2CCT8"/>
<keyword evidence="2" id="KW-0805">Transcription regulation</keyword>
<dbReference type="InterPro" id="IPR005119">
    <property type="entry name" value="LysR_subst-bd"/>
</dbReference>
<keyword evidence="7" id="KW-1185">Reference proteome</keyword>
<evidence type="ECO:0000259" key="5">
    <source>
        <dbReference type="PROSITE" id="PS50931"/>
    </source>
</evidence>
<accession>A0A2U2CCT8</accession>
<dbReference type="Pfam" id="PF00126">
    <property type="entry name" value="HTH_1"/>
    <property type="match status" value="1"/>
</dbReference>
<dbReference type="GO" id="GO:0003700">
    <property type="term" value="F:DNA-binding transcription factor activity"/>
    <property type="evidence" value="ECO:0007669"/>
    <property type="project" value="InterPro"/>
</dbReference>
<evidence type="ECO:0000256" key="1">
    <source>
        <dbReference type="ARBA" id="ARBA00009437"/>
    </source>
</evidence>
<dbReference type="InterPro" id="IPR000847">
    <property type="entry name" value="LysR_HTH_N"/>
</dbReference>